<dbReference type="InterPro" id="IPR016181">
    <property type="entry name" value="Acyl_CoA_acyltransferase"/>
</dbReference>
<reference evidence="5 6" key="1">
    <citation type="journal article" date="2016" name="Sci. Rep.">
        <title>Peltaster fructicola genome reveals evolution from an invasive phytopathogen to an ectophytic parasite.</title>
        <authorList>
            <person name="Xu C."/>
            <person name="Chen H."/>
            <person name="Gleason M.L."/>
            <person name="Xu J.R."/>
            <person name="Liu H."/>
            <person name="Zhang R."/>
            <person name="Sun G."/>
        </authorList>
    </citation>
    <scope>NUCLEOTIDE SEQUENCE [LARGE SCALE GENOMIC DNA]</scope>
    <source>
        <strain evidence="5 6">LNHT1506</strain>
    </source>
</reference>
<proteinExistence type="predicted"/>
<dbReference type="SUPFAM" id="SSF55729">
    <property type="entry name" value="Acyl-CoA N-acyltransferases (Nat)"/>
    <property type="match status" value="1"/>
</dbReference>
<dbReference type="Gene3D" id="3.40.630.30">
    <property type="match status" value="1"/>
</dbReference>
<evidence type="ECO:0000313" key="5">
    <source>
        <dbReference type="EMBL" id="QIW96646.1"/>
    </source>
</evidence>
<evidence type="ECO:0000256" key="1">
    <source>
        <dbReference type="ARBA" id="ARBA00022857"/>
    </source>
</evidence>
<dbReference type="OrthoDB" id="5283654at2759"/>
<evidence type="ECO:0000259" key="4">
    <source>
        <dbReference type="Pfam" id="PF05368"/>
    </source>
</evidence>
<feature type="compositionally biased region" description="Acidic residues" evidence="3">
    <location>
        <begin position="96"/>
        <end position="107"/>
    </location>
</feature>
<dbReference type="Proteomes" id="UP000503462">
    <property type="component" value="Chromosome 2"/>
</dbReference>
<evidence type="ECO:0000256" key="3">
    <source>
        <dbReference type="SAM" id="MobiDB-lite"/>
    </source>
</evidence>
<dbReference type="GO" id="GO:0016491">
    <property type="term" value="F:oxidoreductase activity"/>
    <property type="evidence" value="ECO:0007669"/>
    <property type="project" value="UniProtKB-KW"/>
</dbReference>
<dbReference type="Gene3D" id="3.90.25.10">
    <property type="entry name" value="UDP-galactose 4-epimerase, domain 1"/>
    <property type="match status" value="1"/>
</dbReference>
<protein>
    <recommendedName>
        <fullName evidence="4">NmrA-like domain-containing protein</fullName>
    </recommendedName>
</protein>
<name>A0A6H0XPF7_9PEZI</name>
<dbReference type="Gene3D" id="3.40.50.720">
    <property type="entry name" value="NAD(P)-binding Rossmann-like Domain"/>
    <property type="match status" value="1"/>
</dbReference>
<dbReference type="InterPro" id="IPR036291">
    <property type="entry name" value="NAD(P)-bd_dom_sf"/>
</dbReference>
<dbReference type="InterPro" id="IPR045312">
    <property type="entry name" value="PCBER-like"/>
</dbReference>
<dbReference type="Pfam" id="PF05368">
    <property type="entry name" value="NmrA"/>
    <property type="match status" value="1"/>
</dbReference>
<dbReference type="InterPro" id="IPR008030">
    <property type="entry name" value="NmrA-like"/>
</dbReference>
<keyword evidence="2" id="KW-0560">Oxidoreductase</keyword>
<accession>A0A6H0XPF7</accession>
<dbReference type="InterPro" id="IPR051609">
    <property type="entry name" value="NmrA/Isoflavone_reductase-like"/>
</dbReference>
<dbReference type="PANTHER" id="PTHR47706:SF6">
    <property type="entry name" value="NMRA-LIKE FAMILY PROTEIN (AFU_ORTHOLOGUE AFUA_6G00280)"/>
    <property type="match status" value="1"/>
</dbReference>
<organism evidence="5 6">
    <name type="scientific">Peltaster fructicola</name>
    <dbReference type="NCBI Taxonomy" id="286661"/>
    <lineage>
        <taxon>Eukaryota</taxon>
        <taxon>Fungi</taxon>
        <taxon>Dikarya</taxon>
        <taxon>Ascomycota</taxon>
        <taxon>Pezizomycotina</taxon>
        <taxon>Dothideomycetes</taxon>
        <taxon>Dothideomycetes incertae sedis</taxon>
        <taxon>Peltaster</taxon>
    </lineage>
</organism>
<feature type="domain" description="NmrA-like" evidence="4">
    <location>
        <begin position="232"/>
        <end position="478"/>
    </location>
</feature>
<dbReference type="SUPFAM" id="SSF51735">
    <property type="entry name" value="NAD(P)-binding Rossmann-fold domains"/>
    <property type="match status" value="1"/>
</dbReference>
<evidence type="ECO:0000313" key="6">
    <source>
        <dbReference type="Proteomes" id="UP000503462"/>
    </source>
</evidence>
<feature type="region of interest" description="Disordered" evidence="3">
    <location>
        <begin position="93"/>
        <end position="112"/>
    </location>
</feature>
<dbReference type="CDD" id="cd05259">
    <property type="entry name" value="PCBER_SDR_a"/>
    <property type="match status" value="1"/>
</dbReference>
<keyword evidence="6" id="KW-1185">Reference proteome</keyword>
<dbReference type="EMBL" id="CP051140">
    <property type="protein sequence ID" value="QIW96646.1"/>
    <property type="molecule type" value="Genomic_DNA"/>
</dbReference>
<keyword evidence="1" id="KW-0521">NADP</keyword>
<dbReference type="PANTHER" id="PTHR47706">
    <property type="entry name" value="NMRA-LIKE FAMILY PROTEIN"/>
    <property type="match status" value="1"/>
</dbReference>
<gene>
    <name evidence="5" type="ORF">AMS68_002164</name>
</gene>
<sequence length="542" mass="59646">MSLQLLPLEEEDMPVVAKLINLAFTDDGLMNALYPEGFGQAQHEWYASKLLRDFHHSKGTRFKKIVDTSLPDDHPDHRIISVAKWSFHATPRTEAELDAEDKDDEDGMGAAPGVNQEVMDAFHGEIARNRRRVWGGKPYVILHLLATHPSHHRRGSGARQLEWGLAAADQLNLPVWLEASTVGKPLYERAGFKSIDHVEFDAVRYGLAEDFITTNMLRPAVKPSKVSVLDLSTVLVLGAGELGVSMLNALAAHPAVQEGRTKVAVLLRPGSKSIGAVKQISSSFAILTEDIATASIDTLADHFKLFDGIISCTGFAGGAGTQRKIADAVSVAGRAAPGRKRFMPWQYGVDYDVFGRGGRMELWDEQLDVRDRLRSSSWPDNVKWTIVSTGIFTSFIFEEDFGVVKGLKGAGDTVTVDAIGGMNNKVTATSVEDIGKITVNVLFDGGTLNQVVYTAGQTISYKELAETVRAFGKAKRFQVNEKNVTTLLEELDEDPENAYKKYRVVFAEGRGVSWSPAKTYNVQHSIETEDVRNWLTRNLTTA</sequence>
<dbReference type="AlphaFoldDB" id="A0A6H0XPF7"/>
<evidence type="ECO:0000256" key="2">
    <source>
        <dbReference type="ARBA" id="ARBA00023002"/>
    </source>
</evidence>